<keyword evidence="19" id="KW-1185">Reference proteome</keyword>
<dbReference type="PANTHER" id="PTHR45528:SF1">
    <property type="entry name" value="SENSOR HISTIDINE KINASE CPXA"/>
    <property type="match status" value="1"/>
</dbReference>
<dbReference type="Gene3D" id="3.30.565.10">
    <property type="entry name" value="Histidine kinase-like ATPase, C-terminal domain"/>
    <property type="match status" value="1"/>
</dbReference>
<protein>
    <recommendedName>
        <fullName evidence="3">histidine kinase</fullName>
        <ecNumber evidence="3">2.7.13.3</ecNumber>
    </recommendedName>
</protein>
<evidence type="ECO:0000256" key="9">
    <source>
        <dbReference type="ARBA" id="ARBA00022777"/>
    </source>
</evidence>
<dbReference type="Pfam" id="PF00512">
    <property type="entry name" value="HisKA"/>
    <property type="match status" value="1"/>
</dbReference>
<proteinExistence type="predicted"/>
<feature type="compositionally biased region" description="Polar residues" evidence="14">
    <location>
        <begin position="157"/>
        <end position="171"/>
    </location>
</feature>
<feature type="transmembrane region" description="Helical" evidence="15">
    <location>
        <begin position="308"/>
        <end position="328"/>
    </location>
</feature>
<keyword evidence="9" id="KW-0418">Kinase</keyword>
<evidence type="ECO:0000259" key="17">
    <source>
        <dbReference type="PROSITE" id="PS50885"/>
    </source>
</evidence>
<dbReference type="SUPFAM" id="SSF47384">
    <property type="entry name" value="Homodimeric domain of signal transducing histidine kinase"/>
    <property type="match status" value="1"/>
</dbReference>
<dbReference type="RefSeq" id="WP_390211229.1">
    <property type="nucleotide sequence ID" value="NZ_JBHLXJ010000007.1"/>
</dbReference>
<feature type="compositionally biased region" description="Low complexity" evidence="14">
    <location>
        <begin position="214"/>
        <end position="228"/>
    </location>
</feature>
<keyword evidence="12" id="KW-0902">Two-component regulatory system</keyword>
<dbReference type="InterPro" id="IPR005467">
    <property type="entry name" value="His_kinase_dom"/>
</dbReference>
<dbReference type="InterPro" id="IPR036097">
    <property type="entry name" value="HisK_dim/P_sf"/>
</dbReference>
<dbReference type="SMART" id="SM00388">
    <property type="entry name" value="HisKA"/>
    <property type="match status" value="1"/>
</dbReference>
<dbReference type="EC" id="2.7.13.3" evidence="3"/>
<keyword evidence="8" id="KW-0547">Nucleotide-binding</keyword>
<evidence type="ECO:0000256" key="7">
    <source>
        <dbReference type="ARBA" id="ARBA00022692"/>
    </source>
</evidence>
<comment type="subcellular location">
    <subcellularLocation>
        <location evidence="2">Cell membrane</location>
        <topology evidence="2">Multi-pass membrane protein</topology>
    </subcellularLocation>
</comment>
<evidence type="ECO:0000256" key="10">
    <source>
        <dbReference type="ARBA" id="ARBA00022840"/>
    </source>
</evidence>
<dbReference type="InterPro" id="IPR003660">
    <property type="entry name" value="HAMP_dom"/>
</dbReference>
<accession>A0ABV6IEW3</accession>
<comment type="catalytic activity">
    <reaction evidence="1">
        <text>ATP + protein L-histidine = ADP + protein N-phospho-L-histidine.</text>
        <dbReference type="EC" id="2.7.13.3"/>
    </reaction>
</comment>
<feature type="domain" description="HAMP" evidence="17">
    <location>
        <begin position="328"/>
        <end position="380"/>
    </location>
</feature>
<keyword evidence="13 15" id="KW-0472">Membrane</keyword>
<feature type="compositionally biased region" description="Pro residues" evidence="14">
    <location>
        <begin position="176"/>
        <end position="204"/>
    </location>
</feature>
<keyword evidence="10 18" id="KW-0067">ATP-binding</keyword>
<keyword evidence="11 15" id="KW-1133">Transmembrane helix</keyword>
<keyword evidence="6" id="KW-0808">Transferase</keyword>
<keyword evidence="4" id="KW-1003">Cell membrane</keyword>
<dbReference type="Gene3D" id="1.10.287.130">
    <property type="match status" value="1"/>
</dbReference>
<dbReference type="SMART" id="SM00387">
    <property type="entry name" value="HATPase_c"/>
    <property type="match status" value="1"/>
</dbReference>
<evidence type="ECO:0000256" key="11">
    <source>
        <dbReference type="ARBA" id="ARBA00022989"/>
    </source>
</evidence>
<dbReference type="CDD" id="cd06225">
    <property type="entry name" value="HAMP"/>
    <property type="match status" value="1"/>
</dbReference>
<dbReference type="CDD" id="cd00082">
    <property type="entry name" value="HisKA"/>
    <property type="match status" value="1"/>
</dbReference>
<evidence type="ECO:0000256" key="1">
    <source>
        <dbReference type="ARBA" id="ARBA00000085"/>
    </source>
</evidence>
<evidence type="ECO:0000256" key="5">
    <source>
        <dbReference type="ARBA" id="ARBA00022553"/>
    </source>
</evidence>
<evidence type="ECO:0000313" key="19">
    <source>
        <dbReference type="Proteomes" id="UP001589844"/>
    </source>
</evidence>
<dbReference type="InterPro" id="IPR004358">
    <property type="entry name" value="Sig_transdc_His_kin-like_C"/>
</dbReference>
<evidence type="ECO:0000256" key="2">
    <source>
        <dbReference type="ARBA" id="ARBA00004651"/>
    </source>
</evidence>
<keyword evidence="5" id="KW-0597">Phosphoprotein</keyword>
<evidence type="ECO:0000256" key="6">
    <source>
        <dbReference type="ARBA" id="ARBA00022679"/>
    </source>
</evidence>
<dbReference type="SUPFAM" id="SSF158472">
    <property type="entry name" value="HAMP domain-like"/>
    <property type="match status" value="1"/>
</dbReference>
<feature type="compositionally biased region" description="Low complexity" evidence="14">
    <location>
        <begin position="144"/>
        <end position="156"/>
    </location>
</feature>
<organism evidence="18 19">
    <name type="scientific">Undibacterium danionis</name>
    <dbReference type="NCBI Taxonomy" id="1812100"/>
    <lineage>
        <taxon>Bacteria</taxon>
        <taxon>Pseudomonadati</taxon>
        <taxon>Pseudomonadota</taxon>
        <taxon>Betaproteobacteria</taxon>
        <taxon>Burkholderiales</taxon>
        <taxon>Oxalobacteraceae</taxon>
        <taxon>Undibacterium</taxon>
    </lineage>
</organism>
<evidence type="ECO:0000256" key="14">
    <source>
        <dbReference type="SAM" id="MobiDB-lite"/>
    </source>
</evidence>
<dbReference type="InterPro" id="IPR003594">
    <property type="entry name" value="HATPase_dom"/>
</dbReference>
<sequence length="609" mass="66933">MKFSIGLRLFFAVLLSILSVALVSLLVMSEKVISNFSDYAANIDLDRLHEVSNELSAQYRVNHDWSFLPKTPEEQRLWFGKELTRIHQKRERKAQLRASATGSTSNTMTAANLAETKSAKLPSLPPPPPHRIAPLPDLTFMPESASEASIESTSESVPTTHNTNISNTVNKTIAPARPPKPPASPALPSPPEPPPPPPLPPLPSPMGAQEAVSTTTTANRAKATTPKASNDHNTKKNAGIEKGDLYLRITLLDRDSRYLAGLPDNPLGENFRYLYLDGEQIGYLLVKKTTTQPDQFASDFLQSYGRSIAMIGALSVLLSAIAASLLAMHFRRPIQHLANGAKLLSEGHYDTRLHISRSDELGELSRSFNALAEKLEQAEISRKQWVADTSHELRTPVSVLRAQIEALQDGVRTANPENIALLLRQVMSLNKLIDDLYALARADIGEQVFQIQEYCLNDLIDDVLASFSEKLVSAQLTLTTTYQNQAHDKIYLKVDPERLRQVFINLLENSVRYTAAGGHISLDITQKSEGASSHIVITLKDSAPGVPEQALKSLSERFFRAESSRNRQHGGSGLGLALCRRIIEAHGGSIHFSHSDLDGLCVTIHLAKT</sequence>
<dbReference type="PROSITE" id="PS50109">
    <property type="entry name" value="HIS_KIN"/>
    <property type="match status" value="1"/>
</dbReference>
<comment type="caution">
    <text evidence="18">The sequence shown here is derived from an EMBL/GenBank/DDBJ whole genome shotgun (WGS) entry which is preliminary data.</text>
</comment>
<dbReference type="PRINTS" id="PR00344">
    <property type="entry name" value="BCTRLSENSOR"/>
</dbReference>
<name>A0ABV6IEW3_9BURK</name>
<dbReference type="Pfam" id="PF02518">
    <property type="entry name" value="HATPase_c"/>
    <property type="match status" value="1"/>
</dbReference>
<keyword evidence="7 15" id="KW-0812">Transmembrane</keyword>
<dbReference type="GO" id="GO:0005524">
    <property type="term" value="F:ATP binding"/>
    <property type="evidence" value="ECO:0007669"/>
    <property type="project" value="UniProtKB-KW"/>
</dbReference>
<dbReference type="PANTHER" id="PTHR45528">
    <property type="entry name" value="SENSOR HISTIDINE KINASE CPXA"/>
    <property type="match status" value="1"/>
</dbReference>
<evidence type="ECO:0000313" key="18">
    <source>
        <dbReference type="EMBL" id="MFC0349556.1"/>
    </source>
</evidence>
<feature type="domain" description="Histidine kinase" evidence="16">
    <location>
        <begin position="388"/>
        <end position="609"/>
    </location>
</feature>
<reference evidence="18 19" key="1">
    <citation type="submission" date="2024-09" db="EMBL/GenBank/DDBJ databases">
        <authorList>
            <person name="Sun Q."/>
            <person name="Mori K."/>
        </authorList>
    </citation>
    <scope>NUCLEOTIDE SEQUENCE [LARGE SCALE GENOMIC DNA]</scope>
    <source>
        <strain evidence="18 19">CCM 8677</strain>
    </source>
</reference>
<dbReference type="InterPro" id="IPR003661">
    <property type="entry name" value="HisK_dim/P_dom"/>
</dbReference>
<dbReference type="SMART" id="SM00304">
    <property type="entry name" value="HAMP"/>
    <property type="match status" value="1"/>
</dbReference>
<dbReference type="Proteomes" id="UP001589844">
    <property type="component" value="Unassembled WGS sequence"/>
</dbReference>
<dbReference type="SUPFAM" id="SSF55874">
    <property type="entry name" value="ATPase domain of HSP90 chaperone/DNA topoisomerase II/histidine kinase"/>
    <property type="match status" value="1"/>
</dbReference>
<dbReference type="InterPro" id="IPR036890">
    <property type="entry name" value="HATPase_C_sf"/>
</dbReference>
<evidence type="ECO:0000256" key="4">
    <source>
        <dbReference type="ARBA" id="ARBA00022475"/>
    </source>
</evidence>
<feature type="region of interest" description="Disordered" evidence="14">
    <location>
        <begin position="144"/>
        <end position="236"/>
    </location>
</feature>
<evidence type="ECO:0000259" key="16">
    <source>
        <dbReference type="PROSITE" id="PS50109"/>
    </source>
</evidence>
<dbReference type="EMBL" id="JBHLXJ010000007">
    <property type="protein sequence ID" value="MFC0349556.1"/>
    <property type="molecule type" value="Genomic_DNA"/>
</dbReference>
<evidence type="ECO:0000256" key="15">
    <source>
        <dbReference type="SAM" id="Phobius"/>
    </source>
</evidence>
<dbReference type="Gene3D" id="6.10.340.10">
    <property type="match status" value="1"/>
</dbReference>
<dbReference type="InterPro" id="IPR050398">
    <property type="entry name" value="HssS/ArlS-like"/>
</dbReference>
<dbReference type="Pfam" id="PF00672">
    <property type="entry name" value="HAMP"/>
    <property type="match status" value="1"/>
</dbReference>
<dbReference type="PROSITE" id="PS50885">
    <property type="entry name" value="HAMP"/>
    <property type="match status" value="1"/>
</dbReference>
<evidence type="ECO:0000256" key="3">
    <source>
        <dbReference type="ARBA" id="ARBA00012438"/>
    </source>
</evidence>
<evidence type="ECO:0000256" key="8">
    <source>
        <dbReference type="ARBA" id="ARBA00022741"/>
    </source>
</evidence>
<gene>
    <name evidence="18" type="ORF">ACFFJH_07035</name>
</gene>
<evidence type="ECO:0000256" key="13">
    <source>
        <dbReference type="ARBA" id="ARBA00023136"/>
    </source>
</evidence>
<evidence type="ECO:0000256" key="12">
    <source>
        <dbReference type="ARBA" id="ARBA00023012"/>
    </source>
</evidence>